<feature type="chain" id="PRO_5012948819" description="OmpA-like domain-containing protein" evidence="7">
    <location>
        <begin position="22"/>
        <end position="474"/>
    </location>
</feature>
<evidence type="ECO:0000256" key="5">
    <source>
        <dbReference type="PROSITE-ProRule" id="PRU00473"/>
    </source>
</evidence>
<dbReference type="SUPFAM" id="SSF103647">
    <property type="entry name" value="TSP type-3 repeat"/>
    <property type="match status" value="1"/>
</dbReference>
<comment type="subcellular location">
    <subcellularLocation>
        <location evidence="1">Cell outer membrane</location>
    </subcellularLocation>
</comment>
<dbReference type="PRINTS" id="PR01021">
    <property type="entry name" value="OMPADOMAIN"/>
</dbReference>
<keyword evidence="3 5" id="KW-0472">Membrane</keyword>
<dbReference type="InterPro" id="IPR036737">
    <property type="entry name" value="OmpA-like_sf"/>
</dbReference>
<dbReference type="InterPro" id="IPR050330">
    <property type="entry name" value="Bact_OuterMem_StrucFunc"/>
</dbReference>
<dbReference type="GO" id="GO:0005509">
    <property type="term" value="F:calcium ion binding"/>
    <property type="evidence" value="ECO:0007669"/>
    <property type="project" value="InterPro"/>
</dbReference>
<protein>
    <recommendedName>
        <fullName evidence="8">OmpA-like domain-containing protein</fullName>
    </recommendedName>
</protein>
<keyword evidence="2 7" id="KW-0732">Signal</keyword>
<evidence type="ECO:0000256" key="1">
    <source>
        <dbReference type="ARBA" id="ARBA00004442"/>
    </source>
</evidence>
<dbReference type="Pfam" id="PF00691">
    <property type="entry name" value="OmpA"/>
    <property type="match status" value="1"/>
</dbReference>
<feature type="signal peptide" evidence="7">
    <location>
        <begin position="1"/>
        <end position="21"/>
    </location>
</feature>
<comment type="caution">
    <text evidence="9">The sequence shown here is derived from an EMBL/GenBank/DDBJ whole genome shotgun (WGS) entry which is preliminary data.</text>
</comment>
<evidence type="ECO:0000256" key="2">
    <source>
        <dbReference type="ARBA" id="ARBA00022729"/>
    </source>
</evidence>
<gene>
    <name evidence="9" type="ORF">CRP01_05160</name>
</gene>
<keyword evidence="4" id="KW-0998">Cell outer membrane</keyword>
<dbReference type="AlphaFoldDB" id="A0A2D0NG61"/>
<dbReference type="PANTHER" id="PTHR30329">
    <property type="entry name" value="STATOR ELEMENT OF FLAGELLAR MOTOR COMPLEX"/>
    <property type="match status" value="1"/>
</dbReference>
<reference evidence="9 10" key="1">
    <citation type="submission" date="2017-10" db="EMBL/GenBank/DDBJ databases">
        <title>The draft genome sequence of Lewinella nigricans NBRC 102662.</title>
        <authorList>
            <person name="Wang K."/>
        </authorList>
    </citation>
    <scope>NUCLEOTIDE SEQUENCE [LARGE SCALE GENOMIC DNA]</scope>
    <source>
        <strain evidence="9 10">NBRC 102662</strain>
    </source>
</reference>
<accession>A0A2D0NG61</accession>
<dbReference type="InterPro" id="IPR003367">
    <property type="entry name" value="Thrombospondin_3-like_rpt"/>
</dbReference>
<evidence type="ECO:0000259" key="8">
    <source>
        <dbReference type="PROSITE" id="PS51123"/>
    </source>
</evidence>
<name>A0A2D0NG61_FLAN2</name>
<evidence type="ECO:0000256" key="7">
    <source>
        <dbReference type="SAM" id="SignalP"/>
    </source>
</evidence>
<proteinExistence type="predicted"/>
<evidence type="ECO:0000256" key="6">
    <source>
        <dbReference type="SAM" id="MobiDB-lite"/>
    </source>
</evidence>
<dbReference type="PRINTS" id="PR01023">
    <property type="entry name" value="NAFLGMOTY"/>
</dbReference>
<dbReference type="GO" id="GO:0007155">
    <property type="term" value="P:cell adhesion"/>
    <property type="evidence" value="ECO:0007669"/>
    <property type="project" value="InterPro"/>
</dbReference>
<feature type="compositionally biased region" description="Acidic residues" evidence="6">
    <location>
        <begin position="300"/>
        <end position="313"/>
    </location>
</feature>
<dbReference type="Gene3D" id="4.10.1080.10">
    <property type="entry name" value="TSP type-3 repeat"/>
    <property type="match status" value="1"/>
</dbReference>
<feature type="domain" description="OmpA-like" evidence="8">
    <location>
        <begin position="358"/>
        <end position="474"/>
    </location>
</feature>
<dbReference type="EMBL" id="PDUD01000009">
    <property type="protein sequence ID" value="PHN07492.1"/>
    <property type="molecule type" value="Genomic_DNA"/>
</dbReference>
<feature type="region of interest" description="Disordered" evidence="6">
    <location>
        <begin position="240"/>
        <end position="328"/>
    </location>
</feature>
<dbReference type="GO" id="GO:0009279">
    <property type="term" value="C:cell outer membrane"/>
    <property type="evidence" value="ECO:0007669"/>
    <property type="project" value="UniProtKB-SubCell"/>
</dbReference>
<dbReference type="OrthoDB" id="1522982at2"/>
<evidence type="ECO:0000256" key="4">
    <source>
        <dbReference type="ARBA" id="ARBA00023237"/>
    </source>
</evidence>
<dbReference type="Gene3D" id="3.30.1330.60">
    <property type="entry name" value="OmpA-like domain"/>
    <property type="match status" value="1"/>
</dbReference>
<dbReference type="CDD" id="cd07185">
    <property type="entry name" value="OmpA_C-like"/>
    <property type="match status" value="1"/>
</dbReference>
<dbReference type="InterPro" id="IPR006664">
    <property type="entry name" value="OMP_bac"/>
</dbReference>
<dbReference type="InterPro" id="IPR006665">
    <property type="entry name" value="OmpA-like"/>
</dbReference>
<feature type="compositionally biased region" description="Acidic residues" evidence="6">
    <location>
        <begin position="244"/>
        <end position="258"/>
    </location>
</feature>
<keyword evidence="10" id="KW-1185">Reference proteome</keyword>
<dbReference type="Pfam" id="PF02412">
    <property type="entry name" value="TSP_3"/>
    <property type="match status" value="3"/>
</dbReference>
<feature type="compositionally biased region" description="Acidic residues" evidence="6">
    <location>
        <begin position="277"/>
        <end position="286"/>
    </location>
</feature>
<dbReference type="PROSITE" id="PS51123">
    <property type="entry name" value="OMPA_2"/>
    <property type="match status" value="1"/>
</dbReference>
<dbReference type="PANTHER" id="PTHR30329:SF21">
    <property type="entry name" value="LIPOPROTEIN YIAD-RELATED"/>
    <property type="match status" value="1"/>
</dbReference>
<sequence length="474" mass="51296">MKAPTTLLVLFFCCITQLALAQYEGAEEGFSFRMIAPNHQYLISKDLKADDFGLGLEFEYLRHINEGLNFSLPLRLSQVKLPLDDEGTLKASSVIGLDALLHLKYCQEPKFFYPHIFAGLGGVYRDLEDFDVEIPLGLGLNFRLGRHVYLSTKGEYRLGFDDRRDHIQVGAGILILVGPGAPAPETVADRDNDGVPDREDLCPDVAGVIGLNGCPDADGDGVTDGDDACPTVAGLASLAGCPDRDEDGIADNEDECPDEAGPQDNGGCPIRDRDNDGVVDDEDACPDEPGSISAQGCPDADGDGVADRDDECPDAAGPAATQGCPDTDGDGLIDKEDRCPNTAGPASNNGCPEIEEEDQETLDFAMKAVQFETASATLISTSNTILDQIVDIMQRYPDYKLRINGHTDSIGSSGPNQVLSERRAKSCYDYLLSKGISAERMSYRGYGESQPIADNRYKAGREQNRRVEFDLYLE</sequence>
<evidence type="ECO:0000256" key="3">
    <source>
        <dbReference type="ARBA" id="ARBA00023136"/>
    </source>
</evidence>
<organism evidence="9 10">
    <name type="scientific">Flavilitoribacter nigricans (strain ATCC 23147 / DSM 23189 / NBRC 102662 / NCIMB 1420 / SS-2)</name>
    <name type="common">Lewinella nigricans</name>
    <dbReference type="NCBI Taxonomy" id="1122177"/>
    <lineage>
        <taxon>Bacteria</taxon>
        <taxon>Pseudomonadati</taxon>
        <taxon>Bacteroidota</taxon>
        <taxon>Saprospiria</taxon>
        <taxon>Saprospirales</taxon>
        <taxon>Lewinellaceae</taxon>
        <taxon>Flavilitoribacter</taxon>
    </lineage>
</organism>
<dbReference type="RefSeq" id="WP_099148942.1">
    <property type="nucleotide sequence ID" value="NZ_PDUD01000009.1"/>
</dbReference>
<dbReference type="InterPro" id="IPR028974">
    <property type="entry name" value="TSP_type-3_rpt"/>
</dbReference>
<evidence type="ECO:0000313" key="9">
    <source>
        <dbReference type="EMBL" id="PHN07492.1"/>
    </source>
</evidence>
<evidence type="ECO:0000313" key="10">
    <source>
        <dbReference type="Proteomes" id="UP000223913"/>
    </source>
</evidence>
<dbReference type="SUPFAM" id="SSF103088">
    <property type="entry name" value="OmpA-like"/>
    <property type="match status" value="1"/>
</dbReference>
<dbReference type="Proteomes" id="UP000223913">
    <property type="component" value="Unassembled WGS sequence"/>
</dbReference>